<protein>
    <submittedName>
        <fullName evidence="1">Uncharacterized protein</fullName>
    </submittedName>
</protein>
<gene>
    <name evidence="1" type="ORF">SAMN05216490_3242</name>
</gene>
<name>A0A1H1ZUL8_MUCMA</name>
<accession>A0A1H1ZUL8</accession>
<dbReference type="EMBL" id="LT629740">
    <property type="protein sequence ID" value="SDT36946.1"/>
    <property type="molecule type" value="Genomic_DNA"/>
</dbReference>
<dbReference type="STRING" id="652787.SAMN05216490_3242"/>
<sequence length="57" mass="6484">MNEFQIQLTKFRISGLNNHAAAAKLLSELFHTGSKNYDTLAYEIQREFKAGGNEYGF</sequence>
<reference evidence="1 2" key="1">
    <citation type="submission" date="2016-10" db="EMBL/GenBank/DDBJ databases">
        <authorList>
            <person name="de Groot N.N."/>
        </authorList>
    </citation>
    <scope>NUCLEOTIDE SEQUENCE [LARGE SCALE GENOMIC DNA]</scope>
    <source>
        <strain evidence="1 2">MP1X4</strain>
    </source>
</reference>
<keyword evidence="2" id="KW-1185">Reference proteome</keyword>
<organism evidence="1 2">
    <name type="scientific">Mucilaginibacter mallensis</name>
    <dbReference type="NCBI Taxonomy" id="652787"/>
    <lineage>
        <taxon>Bacteria</taxon>
        <taxon>Pseudomonadati</taxon>
        <taxon>Bacteroidota</taxon>
        <taxon>Sphingobacteriia</taxon>
        <taxon>Sphingobacteriales</taxon>
        <taxon>Sphingobacteriaceae</taxon>
        <taxon>Mucilaginibacter</taxon>
    </lineage>
</organism>
<dbReference type="AlphaFoldDB" id="A0A1H1ZUL8"/>
<evidence type="ECO:0000313" key="1">
    <source>
        <dbReference type="EMBL" id="SDT36946.1"/>
    </source>
</evidence>
<dbReference type="Proteomes" id="UP000199679">
    <property type="component" value="Chromosome I"/>
</dbReference>
<proteinExistence type="predicted"/>
<evidence type="ECO:0000313" key="2">
    <source>
        <dbReference type="Proteomes" id="UP000199679"/>
    </source>
</evidence>